<keyword evidence="5" id="KW-1185">Reference proteome</keyword>
<gene>
    <name evidence="3" type="ORF">MFU01_22920</name>
    <name evidence="4" type="ORF">SAMN05443572_104121</name>
</gene>
<feature type="signal peptide" evidence="2">
    <location>
        <begin position="1"/>
        <end position="26"/>
    </location>
</feature>
<dbReference type="EMBL" id="BJXR01000023">
    <property type="protein sequence ID" value="GEN07255.1"/>
    <property type="molecule type" value="Genomic_DNA"/>
</dbReference>
<keyword evidence="2" id="KW-0732">Signal</keyword>
<evidence type="ECO:0000313" key="6">
    <source>
        <dbReference type="Proteomes" id="UP000321514"/>
    </source>
</evidence>
<evidence type="ECO:0008006" key="7">
    <source>
        <dbReference type="Google" id="ProtNLM"/>
    </source>
</evidence>
<comment type="caution">
    <text evidence="3">The sequence shown here is derived from an EMBL/GenBank/DDBJ whole genome shotgun (WGS) entry which is preliminary data.</text>
</comment>
<name>A0A511SZE1_MYXFU</name>
<proteinExistence type="predicted"/>
<evidence type="ECO:0000313" key="4">
    <source>
        <dbReference type="EMBL" id="SET96929.1"/>
    </source>
</evidence>
<evidence type="ECO:0000313" key="5">
    <source>
        <dbReference type="Proteomes" id="UP000183760"/>
    </source>
</evidence>
<protein>
    <recommendedName>
        <fullName evidence="7">HEAT repeat domain-containing protein</fullName>
    </recommendedName>
</protein>
<dbReference type="EMBL" id="FOIB01000004">
    <property type="protein sequence ID" value="SET96929.1"/>
    <property type="molecule type" value="Genomic_DNA"/>
</dbReference>
<dbReference type="STRING" id="1334629.MFUL124B02_37065"/>
<evidence type="ECO:0000313" key="3">
    <source>
        <dbReference type="EMBL" id="GEN07255.1"/>
    </source>
</evidence>
<dbReference type="InterPro" id="IPR011989">
    <property type="entry name" value="ARM-like"/>
</dbReference>
<dbReference type="RefSeq" id="WP_074954389.1">
    <property type="nucleotide sequence ID" value="NZ_BJXR01000023.1"/>
</dbReference>
<dbReference type="Gene3D" id="1.25.10.10">
    <property type="entry name" value="Leucine-rich Repeat Variant"/>
    <property type="match status" value="1"/>
</dbReference>
<dbReference type="Proteomes" id="UP000183760">
    <property type="component" value="Unassembled WGS sequence"/>
</dbReference>
<reference evidence="4 5" key="1">
    <citation type="submission" date="2016-10" db="EMBL/GenBank/DDBJ databases">
        <authorList>
            <person name="Varghese N."/>
            <person name="Submissions S."/>
        </authorList>
    </citation>
    <scope>NUCLEOTIDE SEQUENCE [LARGE SCALE GENOMIC DNA]</scope>
    <source>
        <strain evidence="4 5">DSM 16525</strain>
    </source>
</reference>
<reference evidence="3 6" key="2">
    <citation type="submission" date="2019-07" db="EMBL/GenBank/DDBJ databases">
        <title>Whole genome shotgun sequence of Myxococcus fulvus NBRC 100333.</title>
        <authorList>
            <person name="Hosoyama A."/>
            <person name="Uohara A."/>
            <person name="Ohji S."/>
            <person name="Ichikawa N."/>
        </authorList>
    </citation>
    <scope>NUCLEOTIDE SEQUENCE [LARGE SCALE GENOMIC DNA]</scope>
    <source>
        <strain evidence="3 6">NBRC 100333</strain>
    </source>
</reference>
<organism evidence="3 6">
    <name type="scientific">Myxococcus fulvus</name>
    <dbReference type="NCBI Taxonomy" id="33"/>
    <lineage>
        <taxon>Bacteria</taxon>
        <taxon>Pseudomonadati</taxon>
        <taxon>Myxococcota</taxon>
        <taxon>Myxococcia</taxon>
        <taxon>Myxococcales</taxon>
        <taxon>Cystobacterineae</taxon>
        <taxon>Myxococcaceae</taxon>
        <taxon>Myxococcus</taxon>
    </lineage>
</organism>
<accession>A0A511SZE1</accession>
<feature type="chain" id="PRO_5022810790" description="HEAT repeat domain-containing protein" evidence="2">
    <location>
        <begin position="27"/>
        <end position="304"/>
    </location>
</feature>
<evidence type="ECO:0000256" key="2">
    <source>
        <dbReference type="SAM" id="SignalP"/>
    </source>
</evidence>
<dbReference type="AlphaFoldDB" id="A0A511SZE1"/>
<dbReference type="InterPro" id="IPR016024">
    <property type="entry name" value="ARM-type_fold"/>
</dbReference>
<evidence type="ECO:0000256" key="1">
    <source>
        <dbReference type="SAM" id="MobiDB-lite"/>
    </source>
</evidence>
<dbReference type="SUPFAM" id="SSF48371">
    <property type="entry name" value="ARM repeat"/>
    <property type="match status" value="1"/>
</dbReference>
<sequence length="304" mass="33131">MSSALSHGPRAVVSLMLMLLTLPALAQTEGLGALREEVAKARQQTPEAFTRLEAAVAQVGVWDARKRGTLAAVAPLFRQLGPQGLWPMVERLAFDTGQAPQPERDSAKLALQVGMIEATGELRDARLLPLWRYLLEGPETRRPARRAAATALAKLESDEAALLLVTLSREPGTRGLTVLRAMGSCRRLTVAQRLAEALAARPEPEVARRVAQALGDIGSAWAWKTPQVKHREEEGAVRRVAAEALVHAWLDYTGDTQRALTQAVLRVDAPETLTLIQSARTRMPEAQRAGLGPLERQVLDNPLR</sequence>
<feature type="region of interest" description="Disordered" evidence="1">
    <location>
        <begin position="284"/>
        <end position="304"/>
    </location>
</feature>
<dbReference type="OrthoDB" id="5382666at2"/>
<dbReference type="Proteomes" id="UP000321514">
    <property type="component" value="Unassembled WGS sequence"/>
</dbReference>